<accession>A0A2M9FYN2</accession>
<name>A0A2M9FYN2_9PROT</name>
<dbReference type="EMBL" id="PHIG01000043">
    <property type="protein sequence ID" value="PJK28571.1"/>
    <property type="molecule type" value="Genomic_DNA"/>
</dbReference>
<keyword evidence="3" id="KW-1185">Reference proteome</keyword>
<evidence type="ECO:0000313" key="2">
    <source>
        <dbReference type="EMBL" id="PJK28571.1"/>
    </source>
</evidence>
<evidence type="ECO:0000259" key="1">
    <source>
        <dbReference type="Pfam" id="PF04993"/>
    </source>
</evidence>
<evidence type="ECO:0000313" key="3">
    <source>
        <dbReference type="Proteomes" id="UP000229498"/>
    </source>
</evidence>
<reference evidence="2 3" key="1">
    <citation type="submission" date="2017-11" db="EMBL/GenBank/DDBJ databases">
        <title>Draft genome sequence of Rhizobiales bacterium SY3-13.</title>
        <authorList>
            <person name="Sun C."/>
        </authorList>
    </citation>
    <scope>NUCLEOTIDE SEQUENCE [LARGE SCALE GENOMIC DNA]</scope>
    <source>
        <strain evidence="2 3">SY3-13</strain>
    </source>
</reference>
<organism evidence="2 3">
    <name type="scientific">Minwuia thermotolerans</name>
    <dbReference type="NCBI Taxonomy" id="2056226"/>
    <lineage>
        <taxon>Bacteria</taxon>
        <taxon>Pseudomonadati</taxon>
        <taxon>Pseudomonadota</taxon>
        <taxon>Alphaproteobacteria</taxon>
        <taxon>Minwuiales</taxon>
        <taxon>Minwuiaceae</taxon>
        <taxon>Minwuia</taxon>
    </lineage>
</organism>
<gene>
    <name evidence="2" type="ORF">CVT23_16590</name>
</gene>
<protein>
    <submittedName>
        <fullName evidence="2">Transcriptional regulator</fullName>
    </submittedName>
</protein>
<dbReference type="InterPro" id="IPR007076">
    <property type="entry name" value="TfoX_N"/>
</dbReference>
<dbReference type="InterPro" id="IPR047525">
    <property type="entry name" value="TfoX-like"/>
</dbReference>
<dbReference type="SUPFAM" id="SSF159894">
    <property type="entry name" value="YgaC/TfoX-N like"/>
    <property type="match status" value="1"/>
</dbReference>
<feature type="domain" description="TfoX N-terminal" evidence="1">
    <location>
        <begin position="24"/>
        <end position="116"/>
    </location>
</feature>
<dbReference type="Pfam" id="PF04993">
    <property type="entry name" value="TfoX_N"/>
    <property type="match status" value="1"/>
</dbReference>
<dbReference type="Gene3D" id="3.30.1460.30">
    <property type="entry name" value="YgaC/TfoX-N like chaperone"/>
    <property type="match status" value="1"/>
</dbReference>
<dbReference type="PANTHER" id="PTHR36121:SF1">
    <property type="entry name" value="PROTEIN SXY"/>
    <property type="match status" value="1"/>
</dbReference>
<dbReference type="Proteomes" id="UP000229498">
    <property type="component" value="Unassembled WGS sequence"/>
</dbReference>
<sequence length="132" mass="14682">MDTTGPKGTRNMAISAEFRDHLLELLDPLGGVEARRMFGGAGLFRRNLMFALIVGDVVYLKTDPTTRAAFEARGKGPFAYDTKQGRRVIAGLHELPEELFDEPDELVEWARTAFEVACRADAAKSPSKRKRV</sequence>
<dbReference type="PANTHER" id="PTHR36121">
    <property type="entry name" value="PROTEIN SXY"/>
    <property type="match status" value="1"/>
</dbReference>
<dbReference type="OrthoDB" id="1524907at2"/>
<dbReference type="AlphaFoldDB" id="A0A2M9FYN2"/>
<comment type="caution">
    <text evidence="2">The sequence shown here is derived from an EMBL/GenBank/DDBJ whole genome shotgun (WGS) entry which is preliminary data.</text>
</comment>
<proteinExistence type="predicted"/>